<dbReference type="EMBL" id="HBUF01147941">
    <property type="protein sequence ID" value="CAG6647610.1"/>
    <property type="molecule type" value="Transcribed_RNA"/>
</dbReference>
<feature type="repeat" description="WD" evidence="5">
    <location>
        <begin position="464"/>
        <end position="506"/>
    </location>
</feature>
<dbReference type="EMBL" id="HBUF01537884">
    <property type="protein sequence ID" value="CAG6753922.1"/>
    <property type="molecule type" value="Transcribed_RNA"/>
</dbReference>
<evidence type="ECO:0000256" key="6">
    <source>
        <dbReference type="SAM" id="MobiDB-lite"/>
    </source>
</evidence>
<evidence type="ECO:0000259" key="7">
    <source>
        <dbReference type="PROSITE" id="PS50014"/>
    </source>
</evidence>
<feature type="compositionally biased region" description="Acidic residues" evidence="6">
    <location>
        <begin position="1431"/>
        <end position="1440"/>
    </location>
</feature>
<keyword evidence="1 5" id="KW-0853">WD repeat</keyword>
<dbReference type="EMBL" id="HBUF01147943">
    <property type="protein sequence ID" value="CAG6647613.1"/>
    <property type="molecule type" value="Transcribed_RNA"/>
</dbReference>
<feature type="region of interest" description="Disordered" evidence="6">
    <location>
        <begin position="1337"/>
        <end position="1871"/>
    </location>
</feature>
<organism evidence="8">
    <name type="scientific">Cacopsylla melanoneura</name>
    <dbReference type="NCBI Taxonomy" id="428564"/>
    <lineage>
        <taxon>Eukaryota</taxon>
        <taxon>Metazoa</taxon>
        <taxon>Ecdysozoa</taxon>
        <taxon>Arthropoda</taxon>
        <taxon>Hexapoda</taxon>
        <taxon>Insecta</taxon>
        <taxon>Pterygota</taxon>
        <taxon>Neoptera</taxon>
        <taxon>Paraneoptera</taxon>
        <taxon>Hemiptera</taxon>
        <taxon>Sternorrhyncha</taxon>
        <taxon>Psylloidea</taxon>
        <taxon>Psyllidae</taxon>
        <taxon>Psyllinae</taxon>
        <taxon>Cacopsylla</taxon>
    </lineage>
</organism>
<proteinExistence type="predicted"/>
<feature type="repeat" description="WD" evidence="5">
    <location>
        <begin position="363"/>
        <end position="394"/>
    </location>
</feature>
<dbReference type="InterPro" id="IPR052060">
    <property type="entry name" value="Bromo_WD_repeat"/>
</dbReference>
<feature type="compositionally biased region" description="Polar residues" evidence="6">
    <location>
        <begin position="677"/>
        <end position="690"/>
    </location>
</feature>
<dbReference type="Gene3D" id="2.130.10.10">
    <property type="entry name" value="YVTN repeat-like/Quinoprotein amine dehydrogenase"/>
    <property type="match status" value="3"/>
</dbReference>
<feature type="domain" description="Bromo" evidence="7">
    <location>
        <begin position="1244"/>
        <end position="1314"/>
    </location>
</feature>
<feature type="compositionally biased region" description="Acidic residues" evidence="6">
    <location>
        <begin position="1540"/>
        <end position="1549"/>
    </location>
</feature>
<dbReference type="InterPro" id="IPR001680">
    <property type="entry name" value="WD40_rpt"/>
</dbReference>
<reference evidence="8" key="1">
    <citation type="submission" date="2021-05" db="EMBL/GenBank/DDBJ databases">
        <authorList>
            <person name="Alioto T."/>
            <person name="Alioto T."/>
            <person name="Gomez Garrido J."/>
        </authorList>
    </citation>
    <scope>NUCLEOTIDE SEQUENCE</scope>
</reference>
<dbReference type="EMBL" id="HBUF01194341">
    <property type="protein sequence ID" value="CAG6659484.1"/>
    <property type="molecule type" value="Transcribed_RNA"/>
</dbReference>
<dbReference type="EMBL" id="HBUF01194340">
    <property type="protein sequence ID" value="CAG6659483.1"/>
    <property type="molecule type" value="Transcribed_RNA"/>
</dbReference>
<name>A0A8D8RXJ3_9HEMI</name>
<feature type="compositionally biased region" description="Basic residues" evidence="6">
    <location>
        <begin position="1497"/>
        <end position="1506"/>
    </location>
</feature>
<feature type="repeat" description="WD" evidence="5">
    <location>
        <begin position="176"/>
        <end position="217"/>
    </location>
</feature>
<dbReference type="Pfam" id="PF00439">
    <property type="entry name" value="Bromodomain"/>
    <property type="match status" value="2"/>
</dbReference>
<dbReference type="InterPro" id="IPR001487">
    <property type="entry name" value="Bromodomain"/>
</dbReference>
<dbReference type="PANTHER" id="PTHR16266">
    <property type="entry name" value="WD REPEAT DOMAIN 9"/>
    <property type="match status" value="1"/>
</dbReference>
<dbReference type="CDD" id="cd00200">
    <property type="entry name" value="WD40"/>
    <property type="match status" value="1"/>
</dbReference>
<dbReference type="Gene3D" id="1.20.920.10">
    <property type="entry name" value="Bromodomain-like"/>
    <property type="match status" value="2"/>
</dbReference>
<feature type="compositionally biased region" description="Basic residues" evidence="6">
    <location>
        <begin position="1354"/>
        <end position="1367"/>
    </location>
</feature>
<dbReference type="PRINTS" id="PR00503">
    <property type="entry name" value="BROMODOMAIN"/>
</dbReference>
<feature type="compositionally biased region" description="Basic residues" evidence="6">
    <location>
        <begin position="748"/>
        <end position="759"/>
    </location>
</feature>
<dbReference type="Pfam" id="PF25437">
    <property type="entry name" value="BRWD1_N"/>
    <property type="match status" value="1"/>
</dbReference>
<feature type="compositionally biased region" description="Polar residues" evidence="6">
    <location>
        <begin position="1446"/>
        <end position="1459"/>
    </location>
</feature>
<feature type="region of interest" description="Disordered" evidence="6">
    <location>
        <begin position="1193"/>
        <end position="1220"/>
    </location>
</feature>
<feature type="compositionally biased region" description="Polar residues" evidence="6">
    <location>
        <begin position="778"/>
        <end position="788"/>
    </location>
</feature>
<keyword evidence="2" id="KW-0677">Repeat</keyword>
<evidence type="ECO:0000256" key="1">
    <source>
        <dbReference type="ARBA" id="ARBA00022574"/>
    </source>
</evidence>
<dbReference type="PROSITE" id="PS50294">
    <property type="entry name" value="WD_REPEATS_REGION"/>
    <property type="match status" value="4"/>
</dbReference>
<feature type="compositionally biased region" description="Low complexity" evidence="6">
    <location>
        <begin position="796"/>
        <end position="816"/>
    </location>
</feature>
<dbReference type="InterPro" id="IPR057452">
    <property type="entry name" value="BRWD/PHIP_N"/>
</dbReference>
<feature type="domain" description="Bromo" evidence="7">
    <location>
        <begin position="1088"/>
        <end position="1158"/>
    </location>
</feature>
<accession>A0A8D8RXJ3</accession>
<dbReference type="SUPFAM" id="SSF47370">
    <property type="entry name" value="Bromodomain"/>
    <property type="match status" value="2"/>
</dbReference>
<feature type="repeat" description="WD" evidence="5">
    <location>
        <begin position="218"/>
        <end position="259"/>
    </location>
</feature>
<dbReference type="FunFam" id="1.20.920.10:FF:000044">
    <property type="entry name" value="Bromodomain and WD repeat domain-containing 1"/>
    <property type="match status" value="1"/>
</dbReference>
<protein>
    <submittedName>
        <fullName evidence="8">Bromodomain and WD repeat-containing protein 3</fullName>
    </submittedName>
</protein>
<feature type="compositionally biased region" description="Basic and acidic residues" evidence="6">
    <location>
        <begin position="1589"/>
        <end position="1603"/>
    </location>
</feature>
<dbReference type="EMBL" id="HBUF01377787">
    <property type="protein sequence ID" value="CAG6729059.1"/>
    <property type="molecule type" value="Transcribed_RNA"/>
</dbReference>
<dbReference type="SMART" id="SM00320">
    <property type="entry name" value="WD40"/>
    <property type="match status" value="7"/>
</dbReference>
<dbReference type="CDD" id="cd05529">
    <property type="entry name" value="Bromo_WDR9_I_like"/>
    <property type="match status" value="1"/>
</dbReference>
<dbReference type="EMBL" id="HBUF01194339">
    <property type="protein sequence ID" value="CAG6659482.1"/>
    <property type="molecule type" value="Transcribed_RNA"/>
</dbReference>
<dbReference type="PROSITE" id="PS00678">
    <property type="entry name" value="WD_REPEATS_1"/>
    <property type="match status" value="2"/>
</dbReference>
<dbReference type="InterPro" id="IPR057451">
    <property type="entry name" value="BRWD/PHIP_AD"/>
</dbReference>
<dbReference type="PROSITE" id="PS50082">
    <property type="entry name" value="WD_REPEATS_2"/>
    <property type="match status" value="4"/>
</dbReference>
<dbReference type="GO" id="GO:0006357">
    <property type="term" value="P:regulation of transcription by RNA polymerase II"/>
    <property type="evidence" value="ECO:0007669"/>
    <property type="project" value="TreeGrafter"/>
</dbReference>
<feature type="compositionally biased region" description="Acidic residues" evidence="6">
    <location>
        <begin position="1747"/>
        <end position="1763"/>
    </location>
</feature>
<dbReference type="SMART" id="SM00297">
    <property type="entry name" value="BROMO"/>
    <property type="match status" value="2"/>
</dbReference>
<dbReference type="PANTHER" id="PTHR16266:SF17">
    <property type="entry name" value="BRWD3"/>
    <property type="match status" value="1"/>
</dbReference>
<keyword evidence="3 4" id="KW-0103">Bromodomain</keyword>
<dbReference type="PROSITE" id="PS50014">
    <property type="entry name" value="BROMODOMAIN_2"/>
    <property type="match status" value="2"/>
</dbReference>
<evidence type="ECO:0000256" key="4">
    <source>
        <dbReference type="PROSITE-ProRule" id="PRU00035"/>
    </source>
</evidence>
<dbReference type="InterPro" id="IPR036427">
    <property type="entry name" value="Bromodomain-like_sf"/>
</dbReference>
<dbReference type="GO" id="GO:0005634">
    <property type="term" value="C:nucleus"/>
    <property type="evidence" value="ECO:0007669"/>
    <property type="project" value="TreeGrafter"/>
</dbReference>
<evidence type="ECO:0000256" key="2">
    <source>
        <dbReference type="ARBA" id="ARBA00022737"/>
    </source>
</evidence>
<feature type="region of interest" description="Disordered" evidence="6">
    <location>
        <begin position="732"/>
        <end position="818"/>
    </location>
</feature>
<dbReference type="Pfam" id="PF00400">
    <property type="entry name" value="WD40"/>
    <property type="match status" value="5"/>
</dbReference>
<feature type="compositionally biased region" description="Acidic residues" evidence="6">
    <location>
        <begin position="1570"/>
        <end position="1583"/>
    </location>
</feature>
<dbReference type="InterPro" id="IPR015943">
    <property type="entry name" value="WD40/YVTN_repeat-like_dom_sf"/>
</dbReference>
<dbReference type="Pfam" id="PF25313">
    <property type="entry name" value="BRWD_AD"/>
    <property type="match status" value="1"/>
</dbReference>
<feature type="compositionally biased region" description="Basic residues" evidence="6">
    <location>
        <begin position="1857"/>
        <end position="1871"/>
    </location>
</feature>
<evidence type="ECO:0000256" key="5">
    <source>
        <dbReference type="PROSITE-ProRule" id="PRU00221"/>
    </source>
</evidence>
<dbReference type="InterPro" id="IPR019775">
    <property type="entry name" value="WD40_repeat_CS"/>
</dbReference>
<evidence type="ECO:0000256" key="3">
    <source>
        <dbReference type="ARBA" id="ARBA00023117"/>
    </source>
</evidence>
<dbReference type="EMBL" id="HBUF01537885">
    <property type="protein sequence ID" value="CAG6753923.1"/>
    <property type="molecule type" value="Transcribed_RNA"/>
</dbReference>
<feature type="region of interest" description="Disordered" evidence="6">
    <location>
        <begin position="670"/>
        <end position="690"/>
    </location>
</feature>
<evidence type="ECO:0000313" key="8">
    <source>
        <dbReference type="EMBL" id="CAG6659483.1"/>
    </source>
</evidence>
<sequence length="1871" mass="213123">METETLSRLDQELMLLIIKYLEKGPCHEAAQVLTDLVESKDLLPERYDWEGGKHSQTLAEVAACHPNLNKSFLPKICQRLGPLLDKELKPNFPGLKSLLSGGSQSLLRTEKSLAKSQLSSYVYTARQHGTSLLVPNSVKVHNTVNVLRSREYSGPVSRSLMISSHKYSNIRQHYVNLGHLSAVFCVLYDKLGQIIVTGADDLLIKLWRARDGKLLATLRGCSGEISDIAIDNRNILLAAGTVDKTIRIWNLQTLAPISVLVGHQGIITGVNFCPLEVNGFNYLASTSTDGCIGFWKYKLDTDISKTVFHEPVMFNERIRPGNAHILCSSFSPGGLFLATGSGDHHVRVYKMDGVDSPLGILEVEEHSDKVDSIQWAHTHLRFVSGSRDGTALIWYYKCSQWRFTRLDMNTCLPNSKETTDETVKKVKVTMVAWDASDRWVITAINLNFQIKIWDSFTGDLVQVLKGHTNEVFVLESHPFDSRVLLSAGHDGLIIIWDILSSKQRGYKWFHNIVEGQGEGALFDGKWSPDGTTCALTDSYGHLLVYGLGGFKRPTNIPRELFFHTDYRTLNRPNGLFEPTFDEVTNVPPHLMPPPFLVDLNGTPYPPELQRLVPGREHADDTELLPDITTNDDGQVEIVEENERNVERPMEVEGQRHYNDHGHVYIQTSHAVRRSRNGESSSQAEGTSPTLTLQTQNRNFVKRVPLSQYKIVLERINSFAEIESEEFAKESKKTFDTFMTQQPTTPMKKEKKKKAPRQARTRAEHTETIQEQFEDPENLSLTGSEANSNDSDESQVDVSDLCESSSSSGGTPSSDYSDWIHEGVHLEPPKRVRRHTKAKPVQVSLPKQMIPEEVPDIYKPSEWLAEVVPKKAPYYPQMGDEVMFFKQGYAKYVDAVRAKGIYELSRLRSAPWGNLILQEPELVKVVGIKYEIAPPRICCLKLGVMKPNGKLTSEFFNIKYHDMPDVIDFFTLRQTYETAMSREWNVGDRFCSMIDDAWWWGTIESKPSPNKSPFLGYKILWDNNERENISPWDMESLKEGKEPPEPGGSLPVEPEEIQELLYHPRPDEWPQGNRDATCEKIITGLEEVMGLSVAEPFLVPVDIMQYPAYAYVVEYPVDLTTLRARFQNRFYRRVTSAQFDVRYLAANAEKFNEPHSHIVKYARIITDLLLRIIKEPNPVDVPVVYHELLQNYETSSSEDDEEQEAKRRVRPTAVTRAQREAQKQKQLRKPFNWRTACREVLEILWVCPDSEPFRKPVDKLDHPDYDKIVIAPMDLGTIREELRGDNYESPLDFIKDVKRVFNNSRNYNQNKRSKIYMMTTKLSEFAEEHLRRLNMLWNRQKKKMEGRKEKTGEKKLRRLKRRRRKIRRTLVESDEEVVSTKRRGKNTYENDQDFNPDGKTKSTSKGGSGSEEEKITKVKRRSSYRSRSNSQDNEEENEDQVIPEPQPSTSTYEPVASTSRGRFLGRAAKRKFKPESEGDSMSQGDDSIPEAVIEQRTKKLKVMYPKRKQNESEEEEIEGEGSGGDASEMSEVKKDPLSLNENEEESDEDYNPSNDIVTRKRPTRIIQQNQVEDEDDDDESDEDYTPSSKEIAKRKQNARAEKKSSRGARQEPAAAHSRASNRRTVHPKKIDKAFEYYSEGGSESEDNSNSSSESGSSEDSDDEDWSRGGEKTRRIGTRKTNRVGTRMGRHYRENPSDLTDCDSGEGNFSTRARQKGVAAARRGRVLVTGRQRQATYQRFSGRGRQAASEEEDSNEQSEEDNSEEEERRPARRVNVVKRGSASNTSTLRNVRGARTKASPLLMTCSGESSEGEEEEGGETRYDSRQARRTRTKGQSYAVHSSETETEDEGQAAQVSFSRRGRLRKPTAKLRGE</sequence>
<dbReference type="GO" id="GO:0007010">
    <property type="term" value="P:cytoskeleton organization"/>
    <property type="evidence" value="ECO:0007669"/>
    <property type="project" value="TreeGrafter"/>
</dbReference>
<dbReference type="SUPFAM" id="SSF50978">
    <property type="entry name" value="WD40 repeat-like"/>
    <property type="match status" value="1"/>
</dbReference>
<dbReference type="GO" id="GO:0008360">
    <property type="term" value="P:regulation of cell shape"/>
    <property type="evidence" value="ECO:0007669"/>
    <property type="project" value="TreeGrafter"/>
</dbReference>
<dbReference type="InterPro" id="IPR036322">
    <property type="entry name" value="WD40_repeat_dom_sf"/>
</dbReference>